<proteinExistence type="predicted"/>
<sequence length="453" mass="49365">MSGLDGIIVRDTTKIERAGTHSHITGLGLLPNLEAEDSGCGMVGQKNARKAAGIIVEMIKRGKIAGKAILLSGEPGTGKTALAKGIAKSLGPDTPFVSITGSEVYSMSMKKTEFLHQALRKAIAVKIKEEIETLEGEVVSLTIERPENGLGKKTGMVCLKTTDIESEYKLGAKMAEAMIKEDVQVGDVVQIDKQSGACTKLGQSYSFKADYDAVGSQFKSVATPSGEIQKRRPIVHTVSLHEIDVLNSGSGGYMSIFAGDTGEISGEVRAQITAKVTEWQNEKKADIIPGVLFIDEVHTLDLECYSFLNTAIESGFSPILIMATNRREGTIKGSNIQSPHCLPLDLLDRAHIIATEKYSSREKVEIIKIKANEEGIDFPSEDSEFLRVFMMFVTNNSLRYCMNLLTMANQIRQRNSHKAINATILKRACGLFIDAQLSSKKLDSQSELYINDI</sequence>
<dbReference type="WBParaSite" id="RSKR_0000667400.1">
    <property type="protein sequence ID" value="RSKR_0000667400.1"/>
    <property type="gene ID" value="RSKR_0000667400"/>
</dbReference>
<evidence type="ECO:0000313" key="2">
    <source>
        <dbReference type="WBParaSite" id="RSKR_0000667400.1"/>
    </source>
</evidence>
<name>A0AC35U174_9BILA</name>
<evidence type="ECO:0000313" key="1">
    <source>
        <dbReference type="Proteomes" id="UP000095286"/>
    </source>
</evidence>
<accession>A0AC35U174</accession>
<reference evidence="2" key="1">
    <citation type="submission" date="2016-11" db="UniProtKB">
        <authorList>
            <consortium name="WormBaseParasite"/>
        </authorList>
    </citation>
    <scope>IDENTIFICATION</scope>
    <source>
        <strain evidence="2">KR3021</strain>
    </source>
</reference>
<dbReference type="Proteomes" id="UP000095286">
    <property type="component" value="Unplaced"/>
</dbReference>
<protein>
    <submittedName>
        <fullName evidence="2">RuvB-like helicase</fullName>
    </submittedName>
</protein>
<organism evidence="1 2">
    <name type="scientific">Rhabditophanes sp. KR3021</name>
    <dbReference type="NCBI Taxonomy" id="114890"/>
    <lineage>
        <taxon>Eukaryota</taxon>
        <taxon>Metazoa</taxon>
        <taxon>Ecdysozoa</taxon>
        <taxon>Nematoda</taxon>
        <taxon>Chromadorea</taxon>
        <taxon>Rhabditida</taxon>
        <taxon>Tylenchina</taxon>
        <taxon>Panagrolaimomorpha</taxon>
        <taxon>Strongyloidoidea</taxon>
        <taxon>Alloionematidae</taxon>
        <taxon>Rhabditophanes</taxon>
    </lineage>
</organism>